<evidence type="ECO:0000313" key="5">
    <source>
        <dbReference type="EMBL" id="KYN94246.1"/>
    </source>
</evidence>
<dbReference type="Proteomes" id="UP000076359">
    <property type="component" value="Unassembled WGS sequence"/>
</dbReference>
<dbReference type="RefSeq" id="XP_012765639.2">
    <property type="nucleotide sequence ID" value="XM_012910185.2"/>
</dbReference>
<organism evidence="5 6">
    <name type="scientific">Plasmodium reichenowi</name>
    <dbReference type="NCBI Taxonomy" id="5854"/>
    <lineage>
        <taxon>Eukaryota</taxon>
        <taxon>Sar</taxon>
        <taxon>Alveolata</taxon>
        <taxon>Apicomplexa</taxon>
        <taxon>Aconoidasida</taxon>
        <taxon>Haemosporida</taxon>
        <taxon>Plasmodiidae</taxon>
        <taxon>Plasmodium</taxon>
        <taxon>Plasmodium (Laverania)</taxon>
    </lineage>
</organism>
<dbReference type="EMBL" id="LVLA01000015">
    <property type="protein sequence ID" value="KYN94246.1"/>
    <property type="molecule type" value="Genomic_DNA"/>
</dbReference>
<keyword evidence="3" id="KW-0333">Golgi apparatus</keyword>
<accession>A0A151L5P0</accession>
<dbReference type="InterPro" id="IPR039273">
    <property type="entry name" value="TEPSIN"/>
</dbReference>
<keyword evidence="4" id="KW-0968">Cytoplasmic vesicle</keyword>
<reference evidence="5 6" key="1">
    <citation type="journal article" date="2016" name="Nat. Commun.">
        <title>Genomes of cryptic chimpanzee Plasmodium species reveal key evolutionary events leading to human malaria.</title>
        <authorList>
            <person name="Sundararaman S.A."/>
            <person name="Plenderleith L.J."/>
            <person name="Liu W."/>
            <person name="Loy D.E."/>
            <person name="Learn G.H."/>
            <person name="Li Y."/>
            <person name="Shaw K.S."/>
            <person name="Ayouba A."/>
            <person name="Peeters M."/>
            <person name="Speede S."/>
            <person name="Shaw G.M."/>
            <person name="Bushman F.D."/>
            <person name="Brisson D."/>
            <person name="Rayner J.C."/>
            <person name="Sharp P.M."/>
            <person name="Hahn B.H."/>
        </authorList>
    </citation>
    <scope>NUCLEOTIDE SEQUENCE [LARGE SCALE GENOMIC DNA]</scope>
    <source>
        <strain evidence="5 6">SY57</strain>
    </source>
</reference>
<dbReference type="SUPFAM" id="SSF48464">
    <property type="entry name" value="ENTH/VHS domain"/>
    <property type="match status" value="1"/>
</dbReference>
<dbReference type="GO" id="GO:0032588">
    <property type="term" value="C:trans-Golgi network membrane"/>
    <property type="evidence" value="ECO:0007669"/>
    <property type="project" value="TreeGrafter"/>
</dbReference>
<evidence type="ECO:0000313" key="6">
    <source>
        <dbReference type="Proteomes" id="UP000076359"/>
    </source>
</evidence>
<proteinExistence type="predicted"/>
<dbReference type="InterPro" id="IPR035802">
    <property type="entry name" value="ENTH/VHS_tepsin"/>
</dbReference>
<dbReference type="VEuPathDB" id="PlasmoDB:PRG01_1459600"/>
<dbReference type="InterPro" id="IPR008942">
    <property type="entry name" value="ENTH_VHS"/>
</dbReference>
<name>A0A151L5P0_PLARE</name>
<evidence type="ECO:0000256" key="4">
    <source>
        <dbReference type="ARBA" id="ARBA00023329"/>
    </source>
</evidence>
<gene>
    <name evidence="5" type="ORF">PRSY57_1458900</name>
</gene>
<dbReference type="VEuPathDB" id="PlasmoDB:PRCDC_1458900"/>
<comment type="subcellular location">
    <subcellularLocation>
        <location evidence="1">Cytoplasmic vesicle</location>
    </subcellularLocation>
    <subcellularLocation>
        <location evidence="2">Golgi apparatus</location>
    </subcellularLocation>
</comment>
<sequence>MMNRLILNKATSSNDEPTPGYLYNEITQMAFCSKESLGLVGEYLLKKLQRTDLNVKLKTLKIMKHLCDKKRADFRNFLKKKMDIIKECQQCNIVNDELKGETPSMLVRKEATDLIKLIYSYDATENVMKSSSNNSQDTMKNNRIEGFGNTVFDNKNNQNYQHNQHNNICNHSNNNYNNNNNNMYHNNDRNMKTNMETYGNKFVSNNYNNKNNYMSKMSGFGNPYFNQNPVQKTKGEIAIKYLNEVANKYIPSSFVNKINRVSASLSKNYSNGSLNIHSIMNGRAFNKGLEKNHMKRAESHYYNKNNMNSMNSMNYMNNHNNNNNNYYYNSSRRNENILKPHETQQAGLYENKIIQDILLTTGINKVPSENVLNEFAIKCKTLDTKLIVSILTDKLRKSMHDEEENYKYKYKVLSIIKHLLYFRTNEEKETLIETLDVLIQNLKNQTLEELYKCKEIKQLKKIVIEIFVLMGLQKKTNTQENEKNININLYQNQASMELPNLLDMDDDITPPLNNNNMKKNMTMGDAKIFHHEKNISDDLLSLSQNFSNGTLNKNKKTGIDNNEQFNNQWNNKKDKNMENLLCDLENISINNNELFNSLQVKGNNTQILYNNMKSNQNEDKTYYNKQQCKNKNNMNKNYNNNDKFNLMNSNNDLMFFENKKESNTKEINVSSKPTNQTNLNDEGLFFHLNQQNIYEHENKLIDINNDSTNNSLNTYFNNISQNTYEKDNIINTSSLNNNIKTSNNNSHDNKTSNINYVHDHHLKMADDQIDNFFNSFTLSSKKNEQNNTKPNVKIDAFELLSDQMKL</sequence>
<dbReference type="Gene3D" id="1.25.40.90">
    <property type="match status" value="1"/>
</dbReference>
<evidence type="ECO:0000256" key="1">
    <source>
        <dbReference type="ARBA" id="ARBA00004541"/>
    </source>
</evidence>
<dbReference type="GeneID" id="24533849"/>
<dbReference type="KEGG" id="prei:PRSY57_1458900"/>
<comment type="caution">
    <text evidence="5">The sequence shown here is derived from an EMBL/GenBank/DDBJ whole genome shotgun (WGS) entry which is preliminary data.</text>
</comment>
<evidence type="ECO:0000256" key="3">
    <source>
        <dbReference type="ARBA" id="ARBA00023034"/>
    </source>
</evidence>
<evidence type="ECO:0008006" key="7">
    <source>
        <dbReference type="Google" id="ProtNLM"/>
    </source>
</evidence>
<dbReference type="CDD" id="cd03572">
    <property type="entry name" value="ENTH_like_Tepsin"/>
    <property type="match status" value="1"/>
</dbReference>
<dbReference type="GO" id="GO:0031410">
    <property type="term" value="C:cytoplasmic vesicle"/>
    <property type="evidence" value="ECO:0007669"/>
    <property type="project" value="UniProtKB-SubCell"/>
</dbReference>
<dbReference type="AlphaFoldDB" id="A0A151L5P0"/>
<protein>
    <recommendedName>
        <fullName evidence="7">ENTH domain-containing protein</fullName>
    </recommendedName>
</protein>
<dbReference type="PANTHER" id="PTHR21514">
    <property type="entry name" value="AP-4 COMPLEX ACCESSORY SUBUNIT TEPSIN"/>
    <property type="match status" value="1"/>
</dbReference>
<dbReference type="PANTHER" id="PTHR21514:SF0">
    <property type="entry name" value="AP-4 COMPLEX ACCESSORY SUBUNIT TEPSIN"/>
    <property type="match status" value="1"/>
</dbReference>
<evidence type="ECO:0000256" key="2">
    <source>
        <dbReference type="ARBA" id="ARBA00004555"/>
    </source>
</evidence>